<dbReference type="Proteomes" id="UP000614200">
    <property type="component" value="Unassembled WGS sequence"/>
</dbReference>
<evidence type="ECO:0008006" key="4">
    <source>
        <dbReference type="Google" id="ProtNLM"/>
    </source>
</evidence>
<proteinExistence type="predicted"/>
<sequence length="164" mass="17143">MKLKTVFLTGLMLLLTAGIIFAATPSEIITDLTGMTEAQVVELHSTGITYGQIAQDNGVLEAYQEAMLAEKIALINERVTDGTYTREQADAYITRITDNQATCDPSNPDRIMSGTGLRFGGGNGLGKGAGFGNNANCLTPGAGLGNGGYGRSNGMGFGRTQTNN</sequence>
<feature type="chain" id="PRO_5046423451" description="DUF2680 domain-containing protein" evidence="1">
    <location>
        <begin position="23"/>
        <end position="164"/>
    </location>
</feature>
<feature type="signal peptide" evidence="1">
    <location>
        <begin position="1"/>
        <end position="22"/>
    </location>
</feature>
<evidence type="ECO:0000256" key="1">
    <source>
        <dbReference type="SAM" id="SignalP"/>
    </source>
</evidence>
<evidence type="ECO:0000313" key="2">
    <source>
        <dbReference type="EMBL" id="MBF4696006.1"/>
    </source>
</evidence>
<comment type="caution">
    <text evidence="2">The sequence shown here is derived from an EMBL/GenBank/DDBJ whole genome shotgun (WGS) entry which is preliminary data.</text>
</comment>
<reference evidence="2 3" key="1">
    <citation type="submission" date="2020-11" db="EMBL/GenBank/DDBJ databases">
        <title>Fusibacter basophilias sp. nov.</title>
        <authorList>
            <person name="Qiu D."/>
        </authorList>
    </citation>
    <scope>NUCLEOTIDE SEQUENCE [LARGE SCALE GENOMIC DNA]</scope>
    <source>
        <strain evidence="2 3">Q10-2</strain>
    </source>
</reference>
<dbReference type="RefSeq" id="WP_194704240.1">
    <property type="nucleotide sequence ID" value="NZ_JADKNH010000027.1"/>
</dbReference>
<dbReference type="EMBL" id="JADKNH010000027">
    <property type="protein sequence ID" value="MBF4696006.1"/>
    <property type="molecule type" value="Genomic_DNA"/>
</dbReference>
<name>A0ABS0A050_9FIRM</name>
<keyword evidence="3" id="KW-1185">Reference proteome</keyword>
<evidence type="ECO:0000313" key="3">
    <source>
        <dbReference type="Proteomes" id="UP000614200"/>
    </source>
</evidence>
<organism evidence="2 3">
    <name type="scientific">Fusibacter ferrireducens</name>
    <dbReference type="NCBI Taxonomy" id="2785058"/>
    <lineage>
        <taxon>Bacteria</taxon>
        <taxon>Bacillati</taxon>
        <taxon>Bacillota</taxon>
        <taxon>Clostridia</taxon>
        <taxon>Eubacteriales</taxon>
        <taxon>Eubacteriales Family XII. Incertae Sedis</taxon>
        <taxon>Fusibacter</taxon>
    </lineage>
</organism>
<accession>A0ABS0A050</accession>
<protein>
    <recommendedName>
        <fullName evidence="4">DUF2680 domain-containing protein</fullName>
    </recommendedName>
</protein>
<gene>
    <name evidence="2" type="ORF">ISU02_23145</name>
</gene>
<keyword evidence="1" id="KW-0732">Signal</keyword>